<comment type="subcellular location">
    <subcellularLocation>
        <location evidence="1">Cell membrane</location>
        <topology evidence="1">Multi-pass membrane protein</topology>
    </subcellularLocation>
</comment>
<keyword evidence="5 7" id="KW-1133">Transmembrane helix</keyword>
<accession>A0A0R0AG79</accession>
<dbReference type="AlphaFoldDB" id="A0A0R0AG79"/>
<comment type="caution">
    <text evidence="8">The sequence shown here is derived from an EMBL/GenBank/DDBJ whole genome shotgun (WGS) entry which is preliminary data.</text>
</comment>
<keyword evidence="4 7" id="KW-0812">Transmembrane</keyword>
<dbReference type="PANTHER" id="PTHR40043:SF1">
    <property type="entry name" value="UPF0719 INNER MEMBRANE PROTEIN YJFL"/>
    <property type="match status" value="1"/>
</dbReference>
<keyword evidence="3" id="KW-1003">Cell membrane</keyword>
<protein>
    <recommendedName>
        <fullName evidence="10">DUF350 domain-containing protein</fullName>
    </recommendedName>
</protein>
<evidence type="ECO:0000256" key="4">
    <source>
        <dbReference type="ARBA" id="ARBA00022692"/>
    </source>
</evidence>
<dbReference type="EMBL" id="LLXU01000076">
    <property type="protein sequence ID" value="KRG43241.1"/>
    <property type="molecule type" value="Genomic_DNA"/>
</dbReference>
<feature type="transmembrane region" description="Helical" evidence="7">
    <location>
        <begin position="72"/>
        <end position="93"/>
    </location>
</feature>
<reference evidence="8 9" key="1">
    <citation type="submission" date="2015-10" db="EMBL/GenBank/DDBJ databases">
        <title>Genome sequencing and analysis of members of genus Stenotrophomonas.</title>
        <authorList>
            <person name="Patil P.P."/>
            <person name="Midha S."/>
            <person name="Patil P.B."/>
        </authorList>
    </citation>
    <scope>NUCLEOTIDE SEQUENCE [LARGE SCALE GENOMIC DNA]</scope>
    <source>
        <strain evidence="8 9">JCM 16536</strain>
    </source>
</reference>
<evidence type="ECO:0000256" key="5">
    <source>
        <dbReference type="ARBA" id="ARBA00022989"/>
    </source>
</evidence>
<feature type="transmembrane region" description="Helical" evidence="7">
    <location>
        <begin position="12"/>
        <end position="31"/>
    </location>
</feature>
<proteinExistence type="inferred from homology"/>
<evidence type="ECO:0000256" key="1">
    <source>
        <dbReference type="ARBA" id="ARBA00004651"/>
    </source>
</evidence>
<comment type="similarity">
    <text evidence="2">Belongs to the UPF0719 family.</text>
</comment>
<evidence type="ECO:0000313" key="8">
    <source>
        <dbReference type="EMBL" id="KRG43241.1"/>
    </source>
</evidence>
<evidence type="ECO:0000256" key="2">
    <source>
        <dbReference type="ARBA" id="ARBA00005779"/>
    </source>
</evidence>
<keyword evidence="6 7" id="KW-0472">Membrane</keyword>
<name>A0A0R0AG79_9GAMM</name>
<dbReference type="STRING" id="676599.ARC20_00590"/>
<dbReference type="InterPro" id="IPR007140">
    <property type="entry name" value="DUF350"/>
</dbReference>
<dbReference type="GO" id="GO:0005886">
    <property type="term" value="C:plasma membrane"/>
    <property type="evidence" value="ECO:0007669"/>
    <property type="project" value="UniProtKB-SubCell"/>
</dbReference>
<evidence type="ECO:0000313" key="9">
    <source>
        <dbReference type="Proteomes" id="UP000051802"/>
    </source>
</evidence>
<dbReference type="PANTHER" id="PTHR40043">
    <property type="entry name" value="UPF0719 INNER MEMBRANE PROTEIN YJFL"/>
    <property type="match status" value="1"/>
</dbReference>
<gene>
    <name evidence="8" type="ORF">ARC20_00590</name>
</gene>
<evidence type="ECO:0000256" key="7">
    <source>
        <dbReference type="SAM" id="Phobius"/>
    </source>
</evidence>
<dbReference type="Pfam" id="PF03994">
    <property type="entry name" value="DUF350"/>
    <property type="match status" value="1"/>
</dbReference>
<dbReference type="RefSeq" id="WP_057646477.1">
    <property type="nucleotide sequence ID" value="NZ_LLXU01000076.1"/>
</dbReference>
<evidence type="ECO:0000256" key="6">
    <source>
        <dbReference type="ARBA" id="ARBA00023136"/>
    </source>
</evidence>
<keyword evidence="9" id="KW-1185">Reference proteome</keyword>
<dbReference type="Proteomes" id="UP000051802">
    <property type="component" value="Unassembled WGS sequence"/>
</dbReference>
<sequence length="131" mass="13916">MPELQATLPYLAYLVSALAMLAGFVALYTRVTHFDEWQLIREGNLAAALSLGGALLGFSCTLAFSIALHASWHLFIVWSLAAMAVQLLVYLLMARMLRGMNDAIHTGNTAMGGLMGATSLGVGIINAACLT</sequence>
<evidence type="ECO:0000256" key="3">
    <source>
        <dbReference type="ARBA" id="ARBA00022475"/>
    </source>
</evidence>
<organism evidence="8 9">
    <name type="scientific">Stenotrophomonas panacihumi</name>
    <dbReference type="NCBI Taxonomy" id="676599"/>
    <lineage>
        <taxon>Bacteria</taxon>
        <taxon>Pseudomonadati</taxon>
        <taxon>Pseudomonadota</taxon>
        <taxon>Gammaproteobacteria</taxon>
        <taxon>Lysobacterales</taxon>
        <taxon>Lysobacteraceae</taxon>
        <taxon>Stenotrophomonas</taxon>
    </lineage>
</organism>
<evidence type="ECO:0008006" key="10">
    <source>
        <dbReference type="Google" id="ProtNLM"/>
    </source>
</evidence>
<feature type="transmembrane region" description="Helical" evidence="7">
    <location>
        <begin position="43"/>
        <end position="66"/>
    </location>
</feature>